<comment type="caution">
    <text evidence="2">The sequence shown here is derived from an EMBL/GenBank/DDBJ whole genome shotgun (WGS) entry which is preliminary data.</text>
</comment>
<accession>A0AA88LP64</accession>
<keyword evidence="3" id="KW-1185">Reference proteome</keyword>
<dbReference type="Proteomes" id="UP001187415">
    <property type="component" value="Unassembled WGS sequence"/>
</dbReference>
<evidence type="ECO:0000313" key="2">
    <source>
        <dbReference type="EMBL" id="KAK2817378.1"/>
    </source>
</evidence>
<reference evidence="2" key="1">
    <citation type="submission" date="2023-07" db="EMBL/GenBank/DDBJ databases">
        <title>Chromosome-level Genome Assembly of Striped Snakehead (Channa striata).</title>
        <authorList>
            <person name="Liu H."/>
        </authorList>
    </citation>
    <scope>NUCLEOTIDE SEQUENCE</scope>
    <source>
        <strain evidence="2">Gz</strain>
        <tissue evidence="2">Muscle</tissue>
    </source>
</reference>
<sequence>MDNAEQLNPDALYENIPPPPTERQDDYYSTVQFSKNQTVPLYSTVQPRRPKEHEHTAYAVVSFRPKV</sequence>
<feature type="region of interest" description="Disordered" evidence="1">
    <location>
        <begin position="1"/>
        <end position="25"/>
    </location>
</feature>
<protein>
    <submittedName>
        <fullName evidence="2">Uncharacterized protein</fullName>
    </submittedName>
</protein>
<evidence type="ECO:0000313" key="3">
    <source>
        <dbReference type="Proteomes" id="UP001187415"/>
    </source>
</evidence>
<dbReference type="AlphaFoldDB" id="A0AA88LP64"/>
<dbReference type="EMBL" id="JAUPFM010000021">
    <property type="protein sequence ID" value="KAK2817378.1"/>
    <property type="molecule type" value="Genomic_DNA"/>
</dbReference>
<organism evidence="2 3">
    <name type="scientific">Channa striata</name>
    <name type="common">Snakehead murrel</name>
    <name type="synonym">Ophicephalus striatus</name>
    <dbReference type="NCBI Taxonomy" id="64152"/>
    <lineage>
        <taxon>Eukaryota</taxon>
        <taxon>Metazoa</taxon>
        <taxon>Chordata</taxon>
        <taxon>Craniata</taxon>
        <taxon>Vertebrata</taxon>
        <taxon>Euteleostomi</taxon>
        <taxon>Actinopterygii</taxon>
        <taxon>Neopterygii</taxon>
        <taxon>Teleostei</taxon>
        <taxon>Neoteleostei</taxon>
        <taxon>Acanthomorphata</taxon>
        <taxon>Anabantaria</taxon>
        <taxon>Anabantiformes</taxon>
        <taxon>Channoidei</taxon>
        <taxon>Channidae</taxon>
        <taxon>Channa</taxon>
    </lineage>
</organism>
<proteinExistence type="predicted"/>
<gene>
    <name evidence="2" type="ORF">Q5P01_025569</name>
</gene>
<evidence type="ECO:0000256" key="1">
    <source>
        <dbReference type="SAM" id="MobiDB-lite"/>
    </source>
</evidence>
<name>A0AA88LP64_CHASR</name>